<evidence type="ECO:0000256" key="2">
    <source>
        <dbReference type="PROSITE-ProRule" id="PRU00023"/>
    </source>
</evidence>
<gene>
    <name evidence="6" type="ORF">KAF25_002520</name>
</gene>
<dbReference type="SUPFAM" id="SSF52540">
    <property type="entry name" value="P-loop containing nucleoside triphosphate hydrolases"/>
    <property type="match status" value="1"/>
</dbReference>
<proteinExistence type="predicted"/>
<keyword evidence="1" id="KW-0677">Repeat</keyword>
<feature type="domain" description="Nephrocystin 3-like N-terminal" evidence="5">
    <location>
        <begin position="432"/>
        <end position="602"/>
    </location>
</feature>
<dbReference type="InterPro" id="IPR036770">
    <property type="entry name" value="Ankyrin_rpt-contain_sf"/>
</dbReference>
<dbReference type="EMBL" id="JAGPUO010000008">
    <property type="protein sequence ID" value="KAG5660877.1"/>
    <property type="molecule type" value="Genomic_DNA"/>
</dbReference>
<dbReference type="SUPFAM" id="SSF48403">
    <property type="entry name" value="Ankyrin repeat"/>
    <property type="match status" value="1"/>
</dbReference>
<dbReference type="Proteomes" id="UP000782241">
    <property type="component" value="Unassembled WGS sequence"/>
</dbReference>
<dbReference type="Gene3D" id="3.40.50.300">
    <property type="entry name" value="P-loop containing nucleotide triphosphate hydrolases"/>
    <property type="match status" value="1"/>
</dbReference>
<feature type="region of interest" description="Disordered" evidence="3">
    <location>
        <begin position="765"/>
        <end position="790"/>
    </location>
</feature>
<dbReference type="PANTHER" id="PTHR10039:SF16">
    <property type="entry name" value="GPI INOSITOL-DEACYLASE"/>
    <property type="match status" value="1"/>
</dbReference>
<evidence type="ECO:0000256" key="1">
    <source>
        <dbReference type="ARBA" id="ARBA00022737"/>
    </source>
</evidence>
<evidence type="ECO:0000313" key="6">
    <source>
        <dbReference type="EMBL" id="KAG5660877.1"/>
    </source>
</evidence>
<reference evidence="6" key="1">
    <citation type="submission" date="2021-04" db="EMBL/GenBank/DDBJ databases">
        <title>Draft genome of Fusarium avenaceum strain F156N33, isolated from an atmospheric sample in Virginia.</title>
        <authorList>
            <person name="Yang S."/>
            <person name="Vinatzer B.A."/>
            <person name="Coleman J."/>
        </authorList>
    </citation>
    <scope>NUCLEOTIDE SEQUENCE</scope>
    <source>
        <strain evidence="6">F156N33</strain>
    </source>
</reference>
<feature type="repeat" description="ANK" evidence="2">
    <location>
        <begin position="1069"/>
        <end position="1101"/>
    </location>
</feature>
<dbReference type="PROSITE" id="PS50088">
    <property type="entry name" value="ANK_REPEAT"/>
    <property type="match status" value="1"/>
</dbReference>
<evidence type="ECO:0000256" key="3">
    <source>
        <dbReference type="SAM" id="MobiDB-lite"/>
    </source>
</evidence>
<dbReference type="InterPro" id="IPR029058">
    <property type="entry name" value="AB_hydrolase_fold"/>
</dbReference>
<evidence type="ECO:0000259" key="5">
    <source>
        <dbReference type="Pfam" id="PF24883"/>
    </source>
</evidence>
<keyword evidence="4" id="KW-0812">Transmembrane</keyword>
<dbReference type="Pfam" id="PF24883">
    <property type="entry name" value="NPHP3_N"/>
    <property type="match status" value="1"/>
</dbReference>
<dbReference type="PANTHER" id="PTHR10039">
    <property type="entry name" value="AMELOGENIN"/>
    <property type="match status" value="1"/>
</dbReference>
<feature type="compositionally biased region" description="Acidic residues" evidence="3">
    <location>
        <begin position="772"/>
        <end position="789"/>
    </location>
</feature>
<dbReference type="SMART" id="SM00248">
    <property type="entry name" value="ANK"/>
    <property type="match status" value="6"/>
</dbReference>
<organism evidence="6 7">
    <name type="scientific">Fusarium avenaceum</name>
    <dbReference type="NCBI Taxonomy" id="40199"/>
    <lineage>
        <taxon>Eukaryota</taxon>
        <taxon>Fungi</taxon>
        <taxon>Dikarya</taxon>
        <taxon>Ascomycota</taxon>
        <taxon>Pezizomycotina</taxon>
        <taxon>Sordariomycetes</taxon>
        <taxon>Hypocreomycetidae</taxon>
        <taxon>Hypocreales</taxon>
        <taxon>Nectriaceae</taxon>
        <taxon>Fusarium</taxon>
        <taxon>Fusarium tricinctum species complex</taxon>
    </lineage>
</organism>
<dbReference type="Gene3D" id="3.40.50.1820">
    <property type="entry name" value="alpha/beta hydrolase"/>
    <property type="match status" value="1"/>
</dbReference>
<dbReference type="InterPro" id="IPR002110">
    <property type="entry name" value="Ankyrin_rpt"/>
</dbReference>
<feature type="transmembrane region" description="Helical" evidence="4">
    <location>
        <begin position="31"/>
        <end position="52"/>
    </location>
</feature>
<dbReference type="Gene3D" id="1.25.40.20">
    <property type="entry name" value="Ankyrin repeat-containing domain"/>
    <property type="match status" value="3"/>
</dbReference>
<feature type="transmembrane region" description="Helical" evidence="4">
    <location>
        <begin position="6"/>
        <end position="24"/>
    </location>
</feature>
<evidence type="ECO:0000313" key="7">
    <source>
        <dbReference type="Proteomes" id="UP000782241"/>
    </source>
</evidence>
<keyword evidence="7" id="KW-1185">Reference proteome</keyword>
<dbReference type="InterPro" id="IPR027417">
    <property type="entry name" value="P-loop_NTPase"/>
</dbReference>
<keyword evidence="2" id="KW-0040">ANK repeat</keyword>
<accession>A0A9P7H9I8</accession>
<keyword evidence="4" id="KW-1133">Transmembrane helix</keyword>
<name>A0A9P7H9I8_9HYPO</name>
<dbReference type="SUPFAM" id="SSF53474">
    <property type="entry name" value="alpha/beta-Hydrolases"/>
    <property type="match status" value="1"/>
</dbReference>
<dbReference type="InterPro" id="IPR056884">
    <property type="entry name" value="NPHP3-like_N"/>
</dbReference>
<evidence type="ECO:0000256" key="4">
    <source>
        <dbReference type="SAM" id="Phobius"/>
    </source>
</evidence>
<sequence length="1697" mass="188239">MSSGFLQYLPVGVLILVVLSLRLGKGSIRNFAIALVGAATGWFASSGSLWGVVIWVSLAALAFALSPLMSPSTRALGRIFDRLKEKKVRKEDMKEEGVANKELIDQEEEPENPAAMITFNNPDDAVVDIVAVHGLASSVETTWMHPRSKAHWLKEFLTRPGQLEMFTARIMAFRHNSEWATSAPVKDLPDYGMQLLSALRDERRTDKTRQRPLILIGHSFGGLLIKQALLLAKPGLTADKHLAQQNKFLEGSLAGIIFLGTPHGGSSYAWPARLYCAFHYWDNASITLLRYMDPGSRRARKLEDDFSNAYNEVSTMDYFESKAIKGVAGVVLNLVVPKDWAARPGRPSQCLDTDHFGLNKYENLNDDRYITVKNKIISLTETKIRTDTEEAAKNGPSSKTVLDWLLGDELRPRYPREVCKDLLASLHIPIGQKSLTKEDVTDWRGGKRKWLWCHGMPGAGKTSLATIIIDYLLGTRSKQKINIGVACIYCIYSDKTQSALNFVKSIVHQLAEQSKELPKELMSLYQTHTTASPPTSPTIEDYELLLKAEICKFDNVYLVVDALDECRTDDAVVFRPHSDTRSRLLRTLNYLGTDVHLLVTSRDEELKATDPQPAVPFAKMIVSATSEDIGLYAEGRVDSTPCLSKLVKHYPELNLKSKIKETITAKAASIFLPAQLYMSLLAKNAKDLEPRSFLQTLENLPSFFNKTLGEAYHKAYADILKDTLQDRDDADRARQVLSWVIFTQDTSNLTMDMMRRIISLETKIEQGGSDTGDSDDESGVESDSYDDSPADSALEENILSACRGLVTLDRQSRTLRLVHSTANDYFSSQTIRDHDFPSAQKRMAKICLACLLSPNLKSRGQVGLWRYAGRYWGHHAKPHEEFIRTQILALLNDKEKMRRSFHMVSKSIPQTWGRAHHYVEPLHVSAYFGLESTARHLLANSANIEAMDSAGWTALRWAMIGAPDQAEPDPLVALLLEKKADLLSKDKQGVCTVHWAVGFRPLGTIMTSINITGDGNLVSVGEISTVKSGQSFATAYQSPTVAKTRPNVIKLMITKLPDVHVDVESGLGDGQTLLSVVAGNWQWGAVDSLIKRGADVNHKDNIGMTPLLHALQGPRHTWTIEDVMVGGNSRLSIGDITTIDPSVKINISDSHYSEKNIENHICQLIDDYTDLEARDMTGRTALSLAAENRFSLVAEKLLRREKNKADPNTIDDAAMTPLHWACSLPRFETVIIRHLICLGDARIRLGTTKLSQLPLHELKRSRLKGIHAERTVNLLLHHGVNVAAKDNHGFTALALATADDLETHCRMLRQFLPGGAKPAGSEVYWAPQEMQRRDLERILVALLDHRGRFLLNQVAVRDSSWLFLHSTSKITDLSAQQESRIVISDRPHIVELSAADDSCIIIGATAATSGRTSNSGNVGENTGARSVHIMGHDLRESSSSLQGDDIESQAVILRVRMTNNAQLIVGAKARIEDMMIGDSSRVYTKGRSVISRIAATENAYLTLGGDTTIEEVIMNNSSRVRTYSSVRISKLILKDASSLLIDGATRIKEIIMVDSSRVHIDGSCTISKLLVKDVSFLLVDGAASIDEIIMENPSLVQIRGSATISKIGIINSLLPAAVAASSWVSPPIDIEPVPPLMLEEERDRFEPGDSEYEMDIECDKLLSEVKDDDWSWAADMTRAPPNGEQVHRLNKRFSRLT</sequence>
<protein>
    <recommendedName>
        <fullName evidence="5">Nephrocystin 3-like N-terminal domain-containing protein</fullName>
    </recommendedName>
</protein>
<keyword evidence="4" id="KW-0472">Membrane</keyword>
<comment type="caution">
    <text evidence="6">The sequence shown here is derived from an EMBL/GenBank/DDBJ whole genome shotgun (WGS) entry which is preliminary data.</text>
</comment>